<dbReference type="EMBL" id="SNWX01000006">
    <property type="protein sequence ID" value="TDO92350.1"/>
    <property type="molecule type" value="Genomic_DNA"/>
</dbReference>
<evidence type="ECO:0000313" key="2">
    <source>
        <dbReference type="Proteomes" id="UP000295064"/>
    </source>
</evidence>
<sequence length="341" mass="37173">MGDPVVVNVYDETGAVAQKGFGTGLVFDPTVTNPLEIVSDTGEIQNWTSEDLAYKKVNAMLSQQPKVQEVMIYGVDVATETSTITDELDKLITQNNDWYALAIASNTEADVQEAANWVASKEKIMFGDLGKDAAVADIETFMQGIENQNFALFAHDGGVNDEEQYLDAGALGRILPMTPGSYTLKFKTINNTAKATYLPADTAALQAVNANIYKEWGGSLYVAEGVMSNGDFIDTTVAKHWFAARYREEIFRVLKTSQKVGQDNAGIGLFVDAAKQVNKVAARNGAVAKDADGNFMSTVTYPTRKDLLKNDLANRVLKGVKSTVTYSGAWHNVELDFYLTL</sequence>
<dbReference type="OrthoDB" id="1684431at2"/>
<evidence type="ECO:0000313" key="1">
    <source>
        <dbReference type="EMBL" id="TDO92350.1"/>
    </source>
</evidence>
<protein>
    <submittedName>
        <fullName evidence="1">Uncharacterized protein DUF3383</fullName>
    </submittedName>
</protein>
<dbReference type="RefSeq" id="WP_133514579.1">
    <property type="nucleotide sequence ID" value="NZ_SNWX01000006.1"/>
</dbReference>
<accession>A0A4R6LWW0</accession>
<name>A0A4R6LWW0_9FIRM</name>
<dbReference type="InterPro" id="IPR021808">
    <property type="entry name" value="DUF3383"/>
</dbReference>
<proteinExistence type="predicted"/>
<organism evidence="1 2">
    <name type="scientific">Halanaerobium saccharolyticum</name>
    <dbReference type="NCBI Taxonomy" id="43595"/>
    <lineage>
        <taxon>Bacteria</taxon>
        <taxon>Bacillati</taxon>
        <taxon>Bacillota</taxon>
        <taxon>Clostridia</taxon>
        <taxon>Halanaerobiales</taxon>
        <taxon>Halanaerobiaceae</taxon>
        <taxon>Halanaerobium</taxon>
    </lineage>
</organism>
<comment type="caution">
    <text evidence="1">The sequence shown here is derived from an EMBL/GenBank/DDBJ whole genome shotgun (WGS) entry which is preliminary data.</text>
</comment>
<dbReference type="Proteomes" id="UP000295064">
    <property type="component" value="Unassembled WGS sequence"/>
</dbReference>
<dbReference type="AlphaFoldDB" id="A0A4R6LWW0"/>
<reference evidence="1 2" key="1">
    <citation type="submission" date="2019-03" db="EMBL/GenBank/DDBJ databases">
        <title>Subsurface microbial communities from deep shales in Ohio and West Virginia, USA.</title>
        <authorList>
            <person name="Wrighton K."/>
        </authorList>
    </citation>
    <scope>NUCLEOTIDE SEQUENCE [LARGE SCALE GENOMIC DNA]</scope>
    <source>
        <strain evidence="1 2">MA284_T2</strain>
    </source>
</reference>
<dbReference type="Pfam" id="PF11863">
    <property type="entry name" value="DUF3383"/>
    <property type="match status" value="1"/>
</dbReference>
<gene>
    <name evidence="1" type="ORF">DFR79_106163</name>
</gene>